<dbReference type="EMBL" id="MCFL01000014">
    <property type="protein sequence ID" value="ORZ37098.1"/>
    <property type="molecule type" value="Genomic_DNA"/>
</dbReference>
<reference evidence="3 4" key="1">
    <citation type="submission" date="2016-07" db="EMBL/GenBank/DDBJ databases">
        <title>Pervasive Adenine N6-methylation of Active Genes in Fungi.</title>
        <authorList>
            <consortium name="DOE Joint Genome Institute"/>
            <person name="Mondo S.J."/>
            <person name="Dannebaum R.O."/>
            <person name="Kuo R.C."/>
            <person name="Labutti K."/>
            <person name="Haridas S."/>
            <person name="Kuo A."/>
            <person name="Salamov A."/>
            <person name="Ahrendt S.R."/>
            <person name="Lipzen A."/>
            <person name="Sullivan W."/>
            <person name="Andreopoulos W.B."/>
            <person name="Clum A."/>
            <person name="Lindquist E."/>
            <person name="Daum C."/>
            <person name="Ramamoorthy G.K."/>
            <person name="Gryganskyi A."/>
            <person name="Culley D."/>
            <person name="Magnuson J.K."/>
            <person name="James T.Y."/>
            <person name="O'Malley M.A."/>
            <person name="Stajich J.E."/>
            <person name="Spatafora J.W."/>
            <person name="Visel A."/>
            <person name="Grigoriev I.V."/>
        </authorList>
    </citation>
    <scope>NUCLEOTIDE SEQUENCE [LARGE SCALE GENOMIC DNA]</scope>
    <source>
        <strain evidence="3 4">PL171</strain>
    </source>
</reference>
<sequence length="449" mass="48401">MSRRISLSSLFGPSSPHCTRPPSYNSLPDAQNPNSSTDSLPLPPPPYLPIRDPSPSQVASSTIPAIPNKPTLYPPKPPSDPRTNFTQSFYPAVVQKRLIALAIVLLGTFLVLAVQIHFLCRTSLGGIGKPVCVQALPWISRWIDGQARRGMHPGVQNVILLGMLVLPFVAYAGVDWWIVGHKKVGGQSGPKVAAAVEFSLVLASHGYYAWMVIRNMVTLVHLVVPRLGLVPDAYVHPVTSVTAVLVGLAVMLVFAAVFRFIWLLHAFHLRLDNTTMYVSLPFATRALQFGVSTELVPVAIDAFVFPTWQVPVYGSGIRTLRFRAATASGAASSEWVLAFDSPGFPGAVDDWTEWCRHVIETRRIERELMLVSGSVGSQGGALGMRPRVDSVVVASPASGSSSSSSSEASREALVSMSASVKIGCSGENDAELVQRSRTPILRSVVVDFS</sequence>
<evidence type="ECO:0000313" key="4">
    <source>
        <dbReference type="Proteomes" id="UP000193411"/>
    </source>
</evidence>
<keyword evidence="2" id="KW-0472">Membrane</keyword>
<comment type="caution">
    <text evidence="3">The sequence shown here is derived from an EMBL/GenBank/DDBJ whole genome shotgun (WGS) entry which is preliminary data.</text>
</comment>
<accession>A0A1Y2HR68</accession>
<dbReference type="Proteomes" id="UP000193411">
    <property type="component" value="Unassembled WGS sequence"/>
</dbReference>
<keyword evidence="4" id="KW-1185">Reference proteome</keyword>
<protein>
    <submittedName>
        <fullName evidence="3">Uncharacterized protein</fullName>
    </submittedName>
</protein>
<evidence type="ECO:0000313" key="3">
    <source>
        <dbReference type="EMBL" id="ORZ37098.1"/>
    </source>
</evidence>
<keyword evidence="2" id="KW-0812">Transmembrane</keyword>
<proteinExistence type="predicted"/>
<feature type="transmembrane region" description="Helical" evidence="2">
    <location>
        <begin position="98"/>
        <end position="118"/>
    </location>
</feature>
<feature type="compositionally biased region" description="Polar residues" evidence="1">
    <location>
        <begin position="1"/>
        <end position="12"/>
    </location>
</feature>
<keyword evidence="2" id="KW-1133">Transmembrane helix</keyword>
<feature type="transmembrane region" description="Helical" evidence="2">
    <location>
        <begin position="158"/>
        <end position="180"/>
    </location>
</feature>
<feature type="transmembrane region" description="Helical" evidence="2">
    <location>
        <begin position="233"/>
        <end position="262"/>
    </location>
</feature>
<organism evidence="3 4">
    <name type="scientific">Catenaria anguillulae PL171</name>
    <dbReference type="NCBI Taxonomy" id="765915"/>
    <lineage>
        <taxon>Eukaryota</taxon>
        <taxon>Fungi</taxon>
        <taxon>Fungi incertae sedis</taxon>
        <taxon>Blastocladiomycota</taxon>
        <taxon>Blastocladiomycetes</taxon>
        <taxon>Blastocladiales</taxon>
        <taxon>Catenariaceae</taxon>
        <taxon>Catenaria</taxon>
    </lineage>
</organism>
<evidence type="ECO:0000256" key="1">
    <source>
        <dbReference type="SAM" id="MobiDB-lite"/>
    </source>
</evidence>
<dbReference type="AlphaFoldDB" id="A0A1Y2HR68"/>
<feature type="region of interest" description="Disordered" evidence="1">
    <location>
        <begin position="1"/>
        <end position="80"/>
    </location>
</feature>
<gene>
    <name evidence="3" type="ORF">BCR44DRAFT_302820</name>
</gene>
<evidence type="ECO:0000256" key="2">
    <source>
        <dbReference type="SAM" id="Phobius"/>
    </source>
</evidence>
<feature type="compositionally biased region" description="Polar residues" evidence="1">
    <location>
        <begin position="22"/>
        <end position="32"/>
    </location>
</feature>
<name>A0A1Y2HR68_9FUNG</name>